<dbReference type="SUPFAM" id="SSF117916">
    <property type="entry name" value="Fe-S cluster assembly (FSCA) domain-like"/>
    <property type="match status" value="1"/>
</dbReference>
<name>A0A0B5QQ37_CLOBE</name>
<dbReference type="GO" id="GO:0051536">
    <property type="term" value="F:iron-sulfur cluster binding"/>
    <property type="evidence" value="ECO:0007669"/>
    <property type="project" value="InterPro"/>
</dbReference>
<evidence type="ECO:0000256" key="1">
    <source>
        <dbReference type="ARBA" id="ARBA00049958"/>
    </source>
</evidence>
<gene>
    <name evidence="3" type="ORF">LF65_02413</name>
</gene>
<proteinExistence type="predicted"/>
<evidence type="ECO:0000313" key="3">
    <source>
        <dbReference type="EMBL" id="AJG98998.2"/>
    </source>
</evidence>
<dbReference type="EMBL" id="CP010086">
    <property type="protein sequence ID" value="AJG98998.2"/>
    <property type="molecule type" value="Genomic_DNA"/>
</dbReference>
<dbReference type="OrthoDB" id="9796965at2"/>
<accession>A0A0B5QQ37</accession>
<dbReference type="Proteomes" id="UP000031866">
    <property type="component" value="Chromosome"/>
</dbReference>
<protein>
    <recommendedName>
        <fullName evidence="2">NIF system FeS cluster assembly NifU C-terminal domain-containing protein</fullName>
    </recommendedName>
</protein>
<dbReference type="GO" id="GO:0016226">
    <property type="term" value="P:iron-sulfur cluster assembly"/>
    <property type="evidence" value="ECO:0007669"/>
    <property type="project" value="InterPro"/>
</dbReference>
<reference evidence="4" key="1">
    <citation type="submission" date="2014-12" db="EMBL/GenBank/DDBJ databases">
        <title>Genome sequence of Clostridium beijerinckii strain 59B.</title>
        <authorList>
            <person name="Little G.T."/>
            <person name="Minton N.P."/>
        </authorList>
    </citation>
    <scope>NUCLEOTIDE SEQUENCE [LARGE SCALE GENOMIC DNA]</scope>
    <source>
        <strain evidence="4">59B</strain>
    </source>
</reference>
<evidence type="ECO:0000259" key="2">
    <source>
        <dbReference type="Pfam" id="PF01106"/>
    </source>
</evidence>
<dbReference type="STRING" id="1520.LF65_02413"/>
<dbReference type="Gene3D" id="3.30.300.130">
    <property type="entry name" value="Fe-S cluster assembly (FSCA)"/>
    <property type="match status" value="1"/>
</dbReference>
<sequence>MSKVMVDKINDAINTKIKPLLAEHNGDIELVEVRDGVAYVKLLGACSGCPSARFTMEELISCVLKEIPEIKDVQLVDPISREMLDFARELLSK</sequence>
<organism evidence="3 4">
    <name type="scientific">Clostridium beijerinckii</name>
    <name type="common">Clostridium MP</name>
    <dbReference type="NCBI Taxonomy" id="1520"/>
    <lineage>
        <taxon>Bacteria</taxon>
        <taxon>Bacillati</taxon>
        <taxon>Bacillota</taxon>
        <taxon>Clostridia</taxon>
        <taxon>Eubacteriales</taxon>
        <taxon>Clostridiaceae</taxon>
        <taxon>Clostridium</taxon>
    </lineage>
</organism>
<dbReference type="InterPro" id="IPR001075">
    <property type="entry name" value="NIF_FeS_clus_asmbl_NifU_C"/>
</dbReference>
<comment type="function">
    <text evidence="1">May be involved in the formation or repair of [Fe-S] clusters present in iron-sulfur proteins.</text>
</comment>
<dbReference type="KEGG" id="cbei:LF65_02413"/>
<feature type="domain" description="NIF system FeS cluster assembly NifU C-terminal" evidence="2">
    <location>
        <begin position="9"/>
        <end position="74"/>
    </location>
</feature>
<dbReference type="RefSeq" id="WP_041896286.1">
    <property type="nucleotide sequence ID" value="NZ_CP010086.2"/>
</dbReference>
<evidence type="ECO:0000313" key="4">
    <source>
        <dbReference type="Proteomes" id="UP000031866"/>
    </source>
</evidence>
<dbReference type="InterPro" id="IPR034904">
    <property type="entry name" value="FSCA_dom_sf"/>
</dbReference>
<dbReference type="AlphaFoldDB" id="A0A0B5QQ37"/>
<dbReference type="PANTHER" id="PTHR11178">
    <property type="entry name" value="IRON-SULFUR CLUSTER SCAFFOLD PROTEIN NFU-RELATED"/>
    <property type="match status" value="1"/>
</dbReference>
<dbReference type="Pfam" id="PF01106">
    <property type="entry name" value="NifU"/>
    <property type="match status" value="1"/>
</dbReference>
<dbReference type="GO" id="GO:0005506">
    <property type="term" value="F:iron ion binding"/>
    <property type="evidence" value="ECO:0007669"/>
    <property type="project" value="InterPro"/>
</dbReference>